<feature type="domain" description="Ice-binding protein C-terminal" evidence="1">
    <location>
        <begin position="190"/>
        <end position="215"/>
    </location>
</feature>
<dbReference type="Pfam" id="PF07589">
    <property type="entry name" value="PEP-CTERM"/>
    <property type="match status" value="1"/>
</dbReference>
<gene>
    <name evidence="2" type="ORF">GO606_11035</name>
</gene>
<comment type="caution">
    <text evidence="2">The sequence shown here is derived from an EMBL/GenBank/DDBJ whole genome shotgun (WGS) entry which is preliminary data.</text>
</comment>
<protein>
    <submittedName>
        <fullName evidence="2">PEP-CTERM sorting domain-containing protein</fullName>
    </submittedName>
</protein>
<evidence type="ECO:0000313" key="2">
    <source>
        <dbReference type="EMBL" id="NMG25252.1"/>
    </source>
</evidence>
<proteinExistence type="predicted"/>
<keyword evidence="3" id="KW-1185">Reference proteome</keyword>
<evidence type="ECO:0000259" key="1">
    <source>
        <dbReference type="Pfam" id="PF07589"/>
    </source>
</evidence>
<evidence type="ECO:0000313" key="3">
    <source>
        <dbReference type="Proteomes" id="UP000615989"/>
    </source>
</evidence>
<accession>A0ABX1PNM5</accession>
<reference evidence="2" key="1">
    <citation type="submission" date="2019-12" db="EMBL/GenBank/DDBJ databases">
        <title>Comparative genomics gives insights into the taxonomy of the Azoarcus-Aromatoleum group and reveals separate origins of nif in the plant-associated Azoarcus and non-plant-associated Aromatoleum sub-groups.</title>
        <authorList>
            <person name="Lafos M."/>
            <person name="Maluk M."/>
            <person name="Batista M."/>
            <person name="Junghare M."/>
            <person name="Carmona M."/>
            <person name="Faoro H."/>
            <person name="Cruz L.M."/>
            <person name="Battistoni F."/>
            <person name="De Souza E."/>
            <person name="Pedrosa F."/>
            <person name="Chen W.-M."/>
            <person name="Poole P.S."/>
            <person name="Dixon R.A."/>
            <person name="James E.K."/>
        </authorList>
    </citation>
    <scope>NUCLEOTIDE SEQUENCE</scope>
    <source>
        <strain evidence="2">LuFRes1</strain>
    </source>
</reference>
<organism evidence="2 3">
    <name type="scientific">Aromatoleum anaerobium</name>
    <dbReference type="NCBI Taxonomy" id="182180"/>
    <lineage>
        <taxon>Bacteria</taxon>
        <taxon>Pseudomonadati</taxon>
        <taxon>Pseudomonadota</taxon>
        <taxon>Betaproteobacteria</taxon>
        <taxon>Rhodocyclales</taxon>
        <taxon>Rhodocyclaceae</taxon>
        <taxon>Aromatoleum</taxon>
    </lineage>
</organism>
<dbReference type="Proteomes" id="UP000615989">
    <property type="component" value="Unassembled WGS sequence"/>
</dbReference>
<dbReference type="InterPro" id="IPR013424">
    <property type="entry name" value="Ice-binding_C"/>
</dbReference>
<dbReference type="EMBL" id="WTVG01000028">
    <property type="protein sequence ID" value="NMG25252.1"/>
    <property type="molecule type" value="Genomic_DNA"/>
</dbReference>
<dbReference type="NCBIfam" id="TIGR02595">
    <property type="entry name" value="PEP_CTERM"/>
    <property type="match status" value="1"/>
</dbReference>
<name>A0ABX1PNM5_9RHOO</name>
<sequence>MTMRTYIRISGIALAAIVPSVANALVLTDLESLGSYAGLATVTISRSGPTAPATHPGTAGATSGNTTFAMGWTGGGAAHAYPLAAVSGGPFFAVDFGAMLATSAPSSFGVHIFNLGLDPVDVDPGDLDLTGPSIGDVANALALAEDAEDRASWVDSVTRGIFRATYHLFLFEASAADALPEDPSQVEPNAVPEPGVLALLGIGLAGLAAGLRTRRARPGPAA</sequence>